<keyword evidence="3" id="KW-1185">Reference proteome</keyword>
<protein>
    <submittedName>
        <fullName evidence="2">Predicted oxidoreductase</fullName>
    </submittedName>
</protein>
<dbReference type="OrthoDB" id="9773828at2"/>
<dbReference type="PANTHER" id="PTHR43312:SF1">
    <property type="entry name" value="NADP-DEPENDENT OXIDOREDUCTASE DOMAIN-CONTAINING PROTEIN"/>
    <property type="match status" value="1"/>
</dbReference>
<dbReference type="SUPFAM" id="SSF51430">
    <property type="entry name" value="NAD(P)-linked oxidoreductase"/>
    <property type="match status" value="1"/>
</dbReference>
<dbReference type="Proteomes" id="UP000198412">
    <property type="component" value="Unassembled WGS sequence"/>
</dbReference>
<dbReference type="InterPro" id="IPR036812">
    <property type="entry name" value="NAD(P)_OxRdtase_dom_sf"/>
</dbReference>
<sequence length="318" mass="36659">MSKTKMGLGLAALGRPEYINIRDGIIPNKTLVAFRENAFSVLNFAYKQGIRYFDTAPSYGKGEQFLTNWNSKYQHMDVILSTKWGYTYVADWELGFSGAHEVKEHSLDKLIEQWQISKKLQPALNIYQVHSTTFESGVLENKDVLNQLYEIKKQTGLQIGITTSGLNQTEIIEAALKIQIKKEDLFDSYQVTYNILEQASYDILKHLLQLKKTVIIKEALANGRIFKNEKFSHYQKLYDVLDALAKKHQVGTDAIAIRFVMDNLEPTYLLSGASSKEQLEQNMKAQNFKLKKEELALLKLFKTAPKDYWEERNELVWN</sequence>
<organism evidence="2 3">
    <name type="scientific">Lutibacter flavus</name>
    <dbReference type="NCBI Taxonomy" id="691689"/>
    <lineage>
        <taxon>Bacteria</taxon>
        <taxon>Pseudomonadati</taxon>
        <taxon>Bacteroidota</taxon>
        <taxon>Flavobacteriia</taxon>
        <taxon>Flavobacteriales</taxon>
        <taxon>Flavobacteriaceae</taxon>
        <taxon>Lutibacter</taxon>
    </lineage>
</organism>
<evidence type="ECO:0000313" key="3">
    <source>
        <dbReference type="Proteomes" id="UP000198412"/>
    </source>
</evidence>
<dbReference type="EMBL" id="FZNX01000001">
    <property type="protein sequence ID" value="SNR35468.1"/>
    <property type="molecule type" value="Genomic_DNA"/>
</dbReference>
<accession>A0A238VMN5</accession>
<dbReference type="PANTHER" id="PTHR43312">
    <property type="entry name" value="D-THREO-ALDOSE 1-DEHYDROGENASE"/>
    <property type="match status" value="1"/>
</dbReference>
<evidence type="ECO:0000259" key="1">
    <source>
        <dbReference type="Pfam" id="PF00248"/>
    </source>
</evidence>
<reference evidence="3" key="1">
    <citation type="submission" date="2017-06" db="EMBL/GenBank/DDBJ databases">
        <authorList>
            <person name="Varghese N."/>
            <person name="Submissions S."/>
        </authorList>
    </citation>
    <scope>NUCLEOTIDE SEQUENCE [LARGE SCALE GENOMIC DNA]</scope>
    <source>
        <strain evidence="3">DSM 27993</strain>
    </source>
</reference>
<gene>
    <name evidence="2" type="ORF">SAMN04488111_0722</name>
</gene>
<dbReference type="InterPro" id="IPR053135">
    <property type="entry name" value="AKR2_Oxidoreductase"/>
</dbReference>
<dbReference type="AlphaFoldDB" id="A0A238VMN5"/>
<feature type="domain" description="NADP-dependent oxidoreductase" evidence="1">
    <location>
        <begin position="35"/>
        <end position="298"/>
    </location>
</feature>
<dbReference type="Gene3D" id="3.20.20.100">
    <property type="entry name" value="NADP-dependent oxidoreductase domain"/>
    <property type="match status" value="1"/>
</dbReference>
<dbReference type="InterPro" id="IPR023210">
    <property type="entry name" value="NADP_OxRdtase_dom"/>
</dbReference>
<dbReference type="Pfam" id="PF00248">
    <property type="entry name" value="Aldo_ket_red"/>
    <property type="match status" value="1"/>
</dbReference>
<proteinExistence type="predicted"/>
<name>A0A238VMN5_9FLAO</name>
<dbReference type="RefSeq" id="WP_089377042.1">
    <property type="nucleotide sequence ID" value="NZ_FZNX01000001.1"/>
</dbReference>
<evidence type="ECO:0000313" key="2">
    <source>
        <dbReference type="EMBL" id="SNR35468.1"/>
    </source>
</evidence>